<feature type="signal peptide" evidence="5">
    <location>
        <begin position="1"/>
        <end position="19"/>
    </location>
</feature>
<dbReference type="Pfam" id="PF00877">
    <property type="entry name" value="NLPC_P60"/>
    <property type="match status" value="1"/>
</dbReference>
<protein>
    <submittedName>
        <fullName evidence="7">Peptidoglycan endopeptidase</fullName>
    </submittedName>
</protein>
<comment type="similarity">
    <text evidence="1">Belongs to the peptidase C40 family.</text>
</comment>
<sequence>MIKKLLPFCLLISVFNTYAECNYQASVTSDFAWRDSLSEYKSPNYRDSWGPKPASYPAPQIPADCDPVKWQQQRIVAVAEKYIGLPYKHHHIPEFDNGSGAGLDCSNFTSWVYNYGLGIKINSDISKQADTAGRILSPNEPLQPGDLLFIRTIDDSRISHVVIYIDPNHIIDDHGSGVKIREFKGWYKNHFAYARRIIN</sequence>
<keyword evidence="4" id="KW-0788">Thiol protease</keyword>
<dbReference type="GO" id="GO:0006508">
    <property type="term" value="P:proteolysis"/>
    <property type="evidence" value="ECO:0007669"/>
    <property type="project" value="UniProtKB-KW"/>
</dbReference>
<dbReference type="InterPro" id="IPR051202">
    <property type="entry name" value="Peptidase_C40"/>
</dbReference>
<evidence type="ECO:0000256" key="3">
    <source>
        <dbReference type="ARBA" id="ARBA00022801"/>
    </source>
</evidence>
<dbReference type="PROSITE" id="PS51935">
    <property type="entry name" value="NLPC_P60"/>
    <property type="match status" value="1"/>
</dbReference>
<dbReference type="InterPro" id="IPR038765">
    <property type="entry name" value="Papain-like_cys_pep_sf"/>
</dbReference>
<dbReference type="KEGG" id="nba:CUN60_01640"/>
<dbReference type="GO" id="GO:0008234">
    <property type="term" value="F:cysteine-type peptidase activity"/>
    <property type="evidence" value="ECO:0007669"/>
    <property type="project" value="UniProtKB-KW"/>
</dbReference>
<dbReference type="PANTHER" id="PTHR47053:SF1">
    <property type="entry name" value="MUREIN DD-ENDOPEPTIDASE MEPH-RELATED"/>
    <property type="match status" value="1"/>
</dbReference>
<dbReference type="OrthoDB" id="9807055at2"/>
<evidence type="ECO:0000256" key="5">
    <source>
        <dbReference type="SAM" id="SignalP"/>
    </source>
</evidence>
<organism evidence="7 8">
    <name type="scientific">Aquella oligotrophica</name>
    <dbReference type="NCBI Taxonomy" id="2067065"/>
    <lineage>
        <taxon>Bacteria</taxon>
        <taxon>Pseudomonadati</taxon>
        <taxon>Pseudomonadota</taxon>
        <taxon>Betaproteobacteria</taxon>
        <taxon>Neisseriales</taxon>
        <taxon>Neisseriaceae</taxon>
        <taxon>Aquella</taxon>
    </lineage>
</organism>
<dbReference type="InterPro" id="IPR000064">
    <property type="entry name" value="NLP_P60_dom"/>
</dbReference>
<dbReference type="SUPFAM" id="SSF54001">
    <property type="entry name" value="Cysteine proteinases"/>
    <property type="match status" value="1"/>
</dbReference>
<keyword evidence="2" id="KW-0645">Protease</keyword>
<evidence type="ECO:0000313" key="8">
    <source>
        <dbReference type="Proteomes" id="UP000236655"/>
    </source>
</evidence>
<dbReference type="PANTHER" id="PTHR47053">
    <property type="entry name" value="MUREIN DD-ENDOPEPTIDASE MEPH-RELATED"/>
    <property type="match status" value="1"/>
</dbReference>
<evidence type="ECO:0000313" key="7">
    <source>
        <dbReference type="EMBL" id="AUR51060.1"/>
    </source>
</evidence>
<dbReference type="AlphaFoldDB" id="A0A2I7N3M4"/>
<dbReference type="RefSeq" id="WP_102950360.1">
    <property type="nucleotide sequence ID" value="NZ_CP024847.1"/>
</dbReference>
<reference evidence="8" key="1">
    <citation type="submission" date="2017-11" db="EMBL/GenBank/DDBJ databases">
        <authorList>
            <person name="Chan K.G."/>
            <person name="Lee L.S."/>
        </authorList>
    </citation>
    <scope>NUCLEOTIDE SEQUENCE [LARGE SCALE GENOMIC DNA]</scope>
    <source>
        <strain evidence="8">DSM 100970</strain>
    </source>
</reference>
<evidence type="ECO:0000256" key="4">
    <source>
        <dbReference type="ARBA" id="ARBA00022807"/>
    </source>
</evidence>
<proteinExistence type="inferred from homology"/>
<feature type="chain" id="PRO_5014372025" evidence="5">
    <location>
        <begin position="20"/>
        <end position="199"/>
    </location>
</feature>
<dbReference type="EMBL" id="CP024847">
    <property type="protein sequence ID" value="AUR51060.1"/>
    <property type="molecule type" value="Genomic_DNA"/>
</dbReference>
<evidence type="ECO:0000256" key="1">
    <source>
        <dbReference type="ARBA" id="ARBA00007074"/>
    </source>
</evidence>
<evidence type="ECO:0000259" key="6">
    <source>
        <dbReference type="PROSITE" id="PS51935"/>
    </source>
</evidence>
<name>A0A2I7N3M4_9NEIS</name>
<keyword evidence="5" id="KW-0732">Signal</keyword>
<accession>A0A2I7N3M4</accession>
<evidence type="ECO:0000256" key="2">
    <source>
        <dbReference type="ARBA" id="ARBA00022670"/>
    </source>
</evidence>
<keyword evidence="8" id="KW-1185">Reference proteome</keyword>
<keyword evidence="3" id="KW-0378">Hydrolase</keyword>
<gene>
    <name evidence="7" type="ORF">CUN60_01640</name>
</gene>
<feature type="domain" description="NlpC/P60" evidence="6">
    <location>
        <begin position="69"/>
        <end position="198"/>
    </location>
</feature>
<dbReference type="Proteomes" id="UP000236655">
    <property type="component" value="Chromosome"/>
</dbReference>
<dbReference type="Gene3D" id="3.90.1720.10">
    <property type="entry name" value="endopeptidase domain like (from Nostoc punctiforme)"/>
    <property type="match status" value="1"/>
</dbReference>